<organism evidence="2">
    <name type="scientific">Fagus sylvatica</name>
    <name type="common">Beechnut</name>
    <dbReference type="NCBI Taxonomy" id="28930"/>
    <lineage>
        <taxon>Eukaryota</taxon>
        <taxon>Viridiplantae</taxon>
        <taxon>Streptophyta</taxon>
        <taxon>Embryophyta</taxon>
        <taxon>Tracheophyta</taxon>
        <taxon>Spermatophyta</taxon>
        <taxon>Magnoliopsida</taxon>
        <taxon>eudicotyledons</taxon>
        <taxon>Gunneridae</taxon>
        <taxon>Pentapetalae</taxon>
        <taxon>rosids</taxon>
        <taxon>fabids</taxon>
        <taxon>Fagales</taxon>
        <taxon>Fagaceae</taxon>
        <taxon>Fagus</taxon>
    </lineage>
</organism>
<name>A0A2N9HFW3_FAGSY</name>
<accession>A0A2N9HFW3</accession>
<sequence>MQSRLAATATRSSWVFSLANNQALRRGFASAAAGRTADPAIHSGEGQENVVDADTEKQETEHKPSKETGPFAPPRTPYATSLEEVSCAGLDGTPWPEDNEQEQSDRERQVEDDKEYYKHRKASPLSEIEVADTRKPITRETDALGYGVDIEAIGWRPEQLDTAEEALRRAIEIFRQNAMRGDPDAPHSRVLREVRGEWF</sequence>
<dbReference type="PANTHER" id="PTHR35985">
    <property type="entry name" value="OS07G0675200 PROTEIN"/>
    <property type="match status" value="1"/>
</dbReference>
<reference evidence="2" key="1">
    <citation type="submission" date="2018-02" db="EMBL/GenBank/DDBJ databases">
        <authorList>
            <person name="Cohen D.B."/>
            <person name="Kent A.D."/>
        </authorList>
    </citation>
    <scope>NUCLEOTIDE SEQUENCE</scope>
</reference>
<evidence type="ECO:0000313" key="2">
    <source>
        <dbReference type="EMBL" id="SPD10623.1"/>
    </source>
</evidence>
<dbReference type="EMBL" id="OIVN01003347">
    <property type="protein sequence ID" value="SPD10623.1"/>
    <property type="molecule type" value="Genomic_DNA"/>
</dbReference>
<protein>
    <submittedName>
        <fullName evidence="2">Uncharacterized protein</fullName>
    </submittedName>
</protein>
<feature type="region of interest" description="Disordered" evidence="1">
    <location>
        <begin position="29"/>
        <end position="115"/>
    </location>
</feature>
<dbReference type="AlphaFoldDB" id="A0A2N9HFW3"/>
<dbReference type="PANTHER" id="PTHR35985:SF1">
    <property type="entry name" value="OS07G0675200 PROTEIN"/>
    <property type="match status" value="1"/>
</dbReference>
<evidence type="ECO:0000256" key="1">
    <source>
        <dbReference type="SAM" id="MobiDB-lite"/>
    </source>
</evidence>
<gene>
    <name evidence="2" type="ORF">FSB_LOCUS38505</name>
</gene>
<feature type="compositionally biased region" description="Basic and acidic residues" evidence="1">
    <location>
        <begin position="54"/>
        <end position="66"/>
    </location>
</feature>
<proteinExistence type="predicted"/>